<dbReference type="PANTHER" id="PTHR43334:SF2">
    <property type="entry name" value="ACETATE--COA LIGASE [ADP-FORMING]"/>
    <property type="match status" value="1"/>
</dbReference>
<dbReference type="InterPro" id="IPR013815">
    <property type="entry name" value="ATP_grasp_subdomain_1"/>
</dbReference>
<organism evidence="4 5">
    <name type="scientific">Candidatus Iainarchaeum sp</name>
    <dbReference type="NCBI Taxonomy" id="3101447"/>
    <lineage>
        <taxon>Archaea</taxon>
        <taxon>Candidatus Iainarchaeota</taxon>
        <taxon>Candidatus Iainarchaeia</taxon>
        <taxon>Candidatus Iainarchaeales</taxon>
        <taxon>Candidatus Iainarchaeaceae</taxon>
        <taxon>Candidatus Iainarchaeum</taxon>
    </lineage>
</organism>
<dbReference type="SUPFAM" id="SSF56059">
    <property type="entry name" value="Glutathione synthetase ATP-binding domain-like"/>
    <property type="match status" value="1"/>
</dbReference>
<protein>
    <submittedName>
        <fullName evidence="4">Acetate--CoA ligase family protein</fullName>
    </submittedName>
</protein>
<accession>A0A8T4L8C6</accession>
<reference evidence="4" key="2">
    <citation type="submission" date="2021-05" db="EMBL/GenBank/DDBJ databases">
        <title>Protein family content uncovers lineage relationships and bacterial pathway maintenance mechanisms in DPANN archaea.</title>
        <authorList>
            <person name="Castelle C.J."/>
            <person name="Meheust R."/>
            <person name="Jaffe A.L."/>
            <person name="Seitz K."/>
            <person name="Gong X."/>
            <person name="Baker B.J."/>
            <person name="Banfield J.F."/>
        </authorList>
    </citation>
    <scope>NUCLEOTIDE SEQUENCE</scope>
    <source>
        <strain evidence="4">RIFCSPLOWO2_01_FULL_AR10_48_17</strain>
    </source>
</reference>
<dbReference type="Gene3D" id="3.30.1490.20">
    <property type="entry name" value="ATP-grasp fold, A domain"/>
    <property type="match status" value="1"/>
</dbReference>
<gene>
    <name evidence="4" type="ORF">J4215_04325</name>
</gene>
<proteinExistence type="predicted"/>
<sequence>MPTVLPVAQSLSLLHQYKIPTCEFYVCREPFELSEVPFKFPWAMKLSSDRIVHKTEQKAVYTNIQNRTDANTTFSELQKRDPRAPILVQPHLDGTELFIGSNQDIQFGPTILVGLGGVFVELLKDTSIRVLPVSIDDCRQMIRDLKHQAVLAGFRGKPKVDTDQLAKILLQTSKMIQENQFLELDINPLIATKKGIYAVDARIVK</sequence>
<dbReference type="PANTHER" id="PTHR43334">
    <property type="entry name" value="ACETATE--COA LIGASE [ADP-FORMING]"/>
    <property type="match status" value="1"/>
</dbReference>
<keyword evidence="2" id="KW-0547">Nucleotide-binding</keyword>
<evidence type="ECO:0000256" key="3">
    <source>
        <dbReference type="ARBA" id="ARBA00022840"/>
    </source>
</evidence>
<evidence type="ECO:0000256" key="1">
    <source>
        <dbReference type="ARBA" id="ARBA00022598"/>
    </source>
</evidence>
<comment type="caution">
    <text evidence="4">The sequence shown here is derived from an EMBL/GenBank/DDBJ whole genome shotgun (WGS) entry which is preliminary data.</text>
</comment>
<keyword evidence="3" id="KW-0067">ATP-binding</keyword>
<dbReference type="Proteomes" id="UP000675968">
    <property type="component" value="Unassembled WGS sequence"/>
</dbReference>
<name>A0A8T4L8C6_9ARCH</name>
<evidence type="ECO:0000256" key="2">
    <source>
        <dbReference type="ARBA" id="ARBA00022741"/>
    </source>
</evidence>
<dbReference type="InterPro" id="IPR051538">
    <property type="entry name" value="Acyl-CoA_Synth/Transferase"/>
</dbReference>
<dbReference type="GO" id="GO:0005524">
    <property type="term" value="F:ATP binding"/>
    <property type="evidence" value="ECO:0007669"/>
    <property type="project" value="UniProtKB-KW"/>
</dbReference>
<dbReference type="GO" id="GO:0016874">
    <property type="term" value="F:ligase activity"/>
    <property type="evidence" value="ECO:0007669"/>
    <property type="project" value="UniProtKB-KW"/>
</dbReference>
<dbReference type="AlphaFoldDB" id="A0A8T4L8C6"/>
<keyword evidence="1 4" id="KW-0436">Ligase</keyword>
<evidence type="ECO:0000313" key="4">
    <source>
        <dbReference type="EMBL" id="MBS3061779.1"/>
    </source>
</evidence>
<dbReference type="Gene3D" id="3.30.470.20">
    <property type="entry name" value="ATP-grasp fold, B domain"/>
    <property type="match status" value="1"/>
</dbReference>
<reference evidence="4" key="1">
    <citation type="submission" date="2021-03" db="EMBL/GenBank/DDBJ databases">
        <authorList>
            <person name="Jaffe A."/>
        </authorList>
    </citation>
    <scope>NUCLEOTIDE SEQUENCE</scope>
    <source>
        <strain evidence="4">RIFCSPLOWO2_01_FULL_AR10_48_17</strain>
    </source>
</reference>
<dbReference type="EMBL" id="JAGVWC010000010">
    <property type="protein sequence ID" value="MBS3061779.1"/>
    <property type="molecule type" value="Genomic_DNA"/>
</dbReference>
<evidence type="ECO:0000313" key="5">
    <source>
        <dbReference type="Proteomes" id="UP000675968"/>
    </source>
</evidence>
<dbReference type="Pfam" id="PF13549">
    <property type="entry name" value="ATP-grasp_5"/>
    <property type="match status" value="1"/>
</dbReference>